<dbReference type="CDD" id="cd15526">
    <property type="entry name" value="PHD1_MOZ_d4"/>
    <property type="match status" value="1"/>
</dbReference>
<accession>A0A8J4TKI5</accession>
<reference evidence="13" key="1">
    <citation type="submission" date="2019-05" db="EMBL/GenBank/DDBJ databases">
        <title>Annotation for the trematode Paragonimus heterotremus.</title>
        <authorList>
            <person name="Choi Y.-J."/>
        </authorList>
    </citation>
    <scope>NUCLEOTIDE SEQUENCE</scope>
    <source>
        <strain evidence="13">LC</strain>
    </source>
</reference>
<evidence type="ECO:0000256" key="6">
    <source>
        <dbReference type="ARBA" id="ARBA00023015"/>
    </source>
</evidence>
<feature type="non-terminal residue" evidence="13">
    <location>
        <position position="1"/>
    </location>
</feature>
<dbReference type="GO" id="GO:0008270">
    <property type="term" value="F:zinc ion binding"/>
    <property type="evidence" value="ECO:0007669"/>
    <property type="project" value="UniProtKB-KW"/>
</dbReference>
<dbReference type="OrthoDB" id="2270193at2759"/>
<feature type="compositionally biased region" description="Low complexity" evidence="10">
    <location>
        <begin position="970"/>
        <end position="1006"/>
    </location>
</feature>
<evidence type="ECO:0000256" key="4">
    <source>
        <dbReference type="ARBA" id="ARBA00022771"/>
    </source>
</evidence>
<dbReference type="GO" id="GO:0005634">
    <property type="term" value="C:nucleus"/>
    <property type="evidence" value="ECO:0007669"/>
    <property type="project" value="UniProtKB-SubCell"/>
</dbReference>
<dbReference type="InterPro" id="IPR013083">
    <property type="entry name" value="Znf_RING/FYVE/PHD"/>
</dbReference>
<comment type="caution">
    <text evidence="13">The sequence shown here is derived from an EMBL/GenBank/DDBJ whole genome shotgun (WGS) entry which is preliminary data.</text>
</comment>
<feature type="region of interest" description="Disordered" evidence="10">
    <location>
        <begin position="732"/>
        <end position="757"/>
    </location>
</feature>
<dbReference type="PANTHER" id="PTHR45888">
    <property type="entry name" value="HL01030P-RELATED"/>
    <property type="match status" value="1"/>
</dbReference>
<feature type="region of interest" description="Disordered" evidence="10">
    <location>
        <begin position="1183"/>
        <end position="1209"/>
    </location>
</feature>
<evidence type="ECO:0000259" key="11">
    <source>
        <dbReference type="PROSITE" id="PS50016"/>
    </source>
</evidence>
<dbReference type="Gene3D" id="3.30.40.10">
    <property type="entry name" value="Zinc/RING finger domain, C3HC4 (zinc finger)"/>
    <property type="match status" value="1"/>
</dbReference>
<keyword evidence="4 9" id="KW-0863">Zinc-finger</keyword>
<keyword evidence="6" id="KW-0805">Transcription regulation</keyword>
<dbReference type="PROSITE" id="PS50157">
    <property type="entry name" value="ZINC_FINGER_C2H2_2"/>
    <property type="match status" value="1"/>
</dbReference>
<evidence type="ECO:0000256" key="9">
    <source>
        <dbReference type="PROSITE-ProRule" id="PRU00042"/>
    </source>
</evidence>
<dbReference type="InterPro" id="IPR011011">
    <property type="entry name" value="Znf_FYVE_PHD"/>
</dbReference>
<feature type="compositionally biased region" description="Acidic residues" evidence="10">
    <location>
        <begin position="288"/>
        <end position="303"/>
    </location>
</feature>
<keyword evidence="5" id="KW-0862">Zinc</keyword>
<proteinExistence type="predicted"/>
<feature type="region of interest" description="Disordered" evidence="10">
    <location>
        <begin position="960"/>
        <end position="1006"/>
    </location>
</feature>
<dbReference type="InterPro" id="IPR019787">
    <property type="entry name" value="Znf_PHD-finger"/>
</dbReference>
<evidence type="ECO:0000256" key="3">
    <source>
        <dbReference type="ARBA" id="ARBA00022737"/>
    </source>
</evidence>
<gene>
    <name evidence="13" type="ORF">PHET_03113</name>
</gene>
<dbReference type="PROSITE" id="PS00028">
    <property type="entry name" value="ZINC_FINGER_C2H2_1"/>
    <property type="match status" value="1"/>
</dbReference>
<comment type="subcellular location">
    <subcellularLocation>
        <location evidence="1">Nucleus</location>
    </subcellularLocation>
</comment>
<feature type="compositionally biased region" description="Polar residues" evidence="10">
    <location>
        <begin position="489"/>
        <end position="501"/>
    </location>
</feature>
<dbReference type="PANTHER" id="PTHR45888:SF4">
    <property type="entry name" value="PHD FINGER PROTEIN 10"/>
    <property type="match status" value="1"/>
</dbReference>
<dbReference type="InterPro" id="IPR001965">
    <property type="entry name" value="Znf_PHD"/>
</dbReference>
<evidence type="ECO:0000259" key="12">
    <source>
        <dbReference type="PROSITE" id="PS50157"/>
    </source>
</evidence>
<feature type="domain" description="C2H2-type" evidence="12">
    <location>
        <begin position="768"/>
        <end position="796"/>
    </location>
</feature>
<evidence type="ECO:0000256" key="10">
    <source>
        <dbReference type="SAM" id="MobiDB-lite"/>
    </source>
</evidence>
<evidence type="ECO:0000313" key="14">
    <source>
        <dbReference type="Proteomes" id="UP000748531"/>
    </source>
</evidence>
<keyword evidence="8" id="KW-0539">Nucleus</keyword>
<feature type="compositionally biased region" description="Polar residues" evidence="10">
    <location>
        <begin position="360"/>
        <end position="374"/>
    </location>
</feature>
<evidence type="ECO:0000256" key="7">
    <source>
        <dbReference type="ARBA" id="ARBA00023163"/>
    </source>
</evidence>
<dbReference type="EMBL" id="LUCH01001213">
    <property type="protein sequence ID" value="KAF5403456.1"/>
    <property type="molecule type" value="Genomic_DNA"/>
</dbReference>
<keyword evidence="2" id="KW-0479">Metal-binding</keyword>
<keyword evidence="14" id="KW-1185">Reference proteome</keyword>
<feature type="compositionally biased region" description="Acidic residues" evidence="10">
    <location>
        <begin position="382"/>
        <end position="419"/>
    </location>
</feature>
<dbReference type="InterPro" id="IPR013087">
    <property type="entry name" value="Znf_C2H2_type"/>
</dbReference>
<feature type="region of interest" description="Disordered" evidence="10">
    <location>
        <begin position="241"/>
        <end position="425"/>
    </location>
</feature>
<dbReference type="Proteomes" id="UP000748531">
    <property type="component" value="Unassembled WGS sequence"/>
</dbReference>
<keyword evidence="7" id="KW-0804">Transcription</keyword>
<feature type="compositionally biased region" description="Polar residues" evidence="10">
    <location>
        <begin position="241"/>
        <end position="264"/>
    </location>
</feature>
<dbReference type="AlphaFoldDB" id="A0A8J4TKI5"/>
<dbReference type="Pfam" id="PF00628">
    <property type="entry name" value="PHD"/>
    <property type="match status" value="1"/>
</dbReference>
<evidence type="ECO:0000256" key="1">
    <source>
        <dbReference type="ARBA" id="ARBA00004123"/>
    </source>
</evidence>
<feature type="compositionally biased region" description="Basic residues" evidence="10">
    <location>
        <begin position="461"/>
        <end position="470"/>
    </location>
</feature>
<feature type="compositionally biased region" description="Low complexity" evidence="10">
    <location>
        <begin position="738"/>
        <end position="750"/>
    </location>
</feature>
<dbReference type="SUPFAM" id="SSF57903">
    <property type="entry name" value="FYVE/PHD zinc finger"/>
    <property type="match status" value="2"/>
</dbReference>
<dbReference type="PROSITE" id="PS50016">
    <property type="entry name" value="ZF_PHD_2"/>
    <property type="match status" value="2"/>
</dbReference>
<evidence type="ECO:0000256" key="2">
    <source>
        <dbReference type="ARBA" id="ARBA00022723"/>
    </source>
</evidence>
<protein>
    <submittedName>
        <fullName evidence="13">PHD-finger</fullName>
    </submittedName>
</protein>
<feature type="domain" description="PHD-type" evidence="11">
    <location>
        <begin position="1124"/>
        <end position="1174"/>
    </location>
</feature>
<name>A0A8J4TKI5_9TREM</name>
<feature type="domain" description="PHD-type" evidence="11">
    <location>
        <begin position="1067"/>
        <end position="1127"/>
    </location>
</feature>
<feature type="compositionally biased region" description="Polar residues" evidence="10">
    <location>
        <begin position="1188"/>
        <end position="1209"/>
    </location>
</feature>
<feature type="compositionally biased region" description="Polar residues" evidence="10">
    <location>
        <begin position="471"/>
        <end position="480"/>
    </location>
</feature>
<evidence type="ECO:0000313" key="13">
    <source>
        <dbReference type="EMBL" id="KAF5403456.1"/>
    </source>
</evidence>
<evidence type="ECO:0000256" key="8">
    <source>
        <dbReference type="ARBA" id="ARBA00023242"/>
    </source>
</evidence>
<keyword evidence="3" id="KW-0677">Repeat</keyword>
<sequence>CVVINRFRRLFSRCYFSRLIRRKYVSLLWLIRLSLASLPYFFADVICTSCHSFVSREFEFHSNVYQMSNTPASLSVCSNSAVSTPSMMMHSVCTPSLLSHISDPTAYFAMVADACEFNRGLTRNRASRMPFLDLATQTTQRPAPWLHRTFQDRAKDPVDGGTHVVLRYLRHRWRLDHQTPAKKRKLAADRLWYTLQTGLNAVGIPVELIPLVTKRAYAIAGLPVPASLAPHLDALVAKTTANTQPNGTPNPALNRQHTSSSATNAKRLCTLDPWSEPVVRRSTGNCREDEDQNLDDNPSEDTETTLKHPGVNLVRHRASDAPTPVASGEDSLPSGENSAMKRNVAVEDLPSEIKTDDEVSVQSGNGTKLSSNSDTKNKTFDLVEDDSDDGDAEEEGDEEDEEEEEDDEFDGEEMDDDVEWVQPRGRRAYSSAFSSGRSLQSRRRKRSLKVARFSIANTRLSSRRRKKSQHRLLQSHNAGTSIREKPRASRSSVRNENSSATAVGRRSSRTPSALKAKMASVGGSATNREADNASEGEFGLTCEQLLVVFFDGDLSLNNPTVHFPCSTTTMTSITNSLSTNVNEDSAVLRESLTLPSSTSPNWDHRRHLFSSVINHPSPAPRIFSLPNSTTIQHIPAPLFSSSRPTMAQLLAAGTTDTLVGGSTGQPHIFNSFDYKSNMETINRDGTNFLNTTAMHNVHATAGLSSSQPSRLPNNVTVNSGLTVNRTVDFPMSQASLCNPNNRPSPVSSSSTGEPFAAPQGATTTVTFFVCEVCASRYRSTAGLRYHYHSQHSGYTPKNPISASASRLVVPVGEERGIGGGLRGGRPRRHKAMNLDNRNDRAKTREPDSQMPCRLSASDGIGSSTSTVGLDNIDNYKALTTNNSVSNRSSYDSARGMPVRSYNRNSSLEYCPSGALNEPNQKNAMDIQSTSSMMSGSVGSTINSPATNEMVELTHGASAQRLHSLHPPGPTVNNTNSGNSNSSSGNPTGAPTRSQPYSTSSSSLPLTPNTPYSAPLLNWISSDAYISSSSEHPPVYTHSVYRLSPGQRRFERQRCADRTGAAPVVSCVPTCVYCLGDDRLNPRVNRPEGLLRCSRCGTWAHFSCLHLPTHVIDTAMRYAWQCIECKTCWLCGSPEHEMRMVFCGDCDRAFHVDCLPTPIPRSSNTHWSCDICLHELYAMTDGPERASTDKMSSSCNQHETARYPTQSKGI</sequence>
<dbReference type="SMART" id="SM00249">
    <property type="entry name" value="PHD"/>
    <property type="match status" value="2"/>
</dbReference>
<organism evidence="13 14">
    <name type="scientific">Paragonimus heterotremus</name>
    <dbReference type="NCBI Taxonomy" id="100268"/>
    <lineage>
        <taxon>Eukaryota</taxon>
        <taxon>Metazoa</taxon>
        <taxon>Spiralia</taxon>
        <taxon>Lophotrochozoa</taxon>
        <taxon>Platyhelminthes</taxon>
        <taxon>Trematoda</taxon>
        <taxon>Digenea</taxon>
        <taxon>Plagiorchiida</taxon>
        <taxon>Troglotremata</taxon>
        <taxon>Troglotrematidae</taxon>
        <taxon>Paragonimus</taxon>
    </lineage>
</organism>
<feature type="region of interest" description="Disordered" evidence="10">
    <location>
        <begin position="839"/>
        <end position="859"/>
    </location>
</feature>
<evidence type="ECO:0000256" key="5">
    <source>
        <dbReference type="ARBA" id="ARBA00022833"/>
    </source>
</evidence>
<feature type="region of interest" description="Disordered" evidence="10">
    <location>
        <begin position="459"/>
        <end position="531"/>
    </location>
</feature>